<sequence>MFKLHLRLRKLQPFNMWFRSGNNNNTSHTPTPEVDVVDSAVNTLATDLQHINASGPASKFEKFRRSSLRHRNLTGQTPKSTRKRMKSPHLVLQSQSSCSSLKETDEMNNAEEKLIQVGSSKPQTIPHVSRPNKKSAKARETMPNSYPQHKGLDGKVSLKILKNSNPARTSSEFPKSAYNVSNNASAVNERKSCKPLIQGSTAIKTQSLSESDGNDNDDDEHDDLDSDTSEDDDDKDGKTSACNSQNNSSHSVKEKILLVDPKYRNNRVEKSSSKTKIDMDKRESVKRSRSNRKINTITVDHFDKAKPQNYSGKDTKAKVKAKKSSRTGSNLNLQTLVKFVLSNRKFLNTDEFALIRQRSISEAASSVMQVAATCKPMPIALKYPQDSMVAQTPKDHDPEAERNVVLVKKQTIKSSFDDNINCKDNKDNNNSDSAKPPISKEKKKNTFQNSTRRLSIGKTHRHSSDSSKSSGNYDDEAFYSCDEVDEQKLNNNEDLASVTEEKNKKASTPSLTSRMAAKINETTTNYRNRKAANKAAKNRKSFGGSASVADSPARPPYYKQLSFGEI</sequence>
<protein>
    <submittedName>
        <fullName evidence="2">Uncharacterized protein</fullName>
    </submittedName>
</protein>
<dbReference type="EMBL" id="JXJN01007613">
    <property type="status" value="NOT_ANNOTATED_CDS"/>
    <property type="molecule type" value="Genomic_DNA"/>
</dbReference>
<organism evidence="2 3">
    <name type="scientific">Glossina palpalis gambiensis</name>
    <dbReference type="NCBI Taxonomy" id="67801"/>
    <lineage>
        <taxon>Eukaryota</taxon>
        <taxon>Metazoa</taxon>
        <taxon>Ecdysozoa</taxon>
        <taxon>Arthropoda</taxon>
        <taxon>Hexapoda</taxon>
        <taxon>Insecta</taxon>
        <taxon>Pterygota</taxon>
        <taxon>Neoptera</taxon>
        <taxon>Endopterygota</taxon>
        <taxon>Diptera</taxon>
        <taxon>Brachycera</taxon>
        <taxon>Muscomorpha</taxon>
        <taxon>Hippoboscoidea</taxon>
        <taxon>Glossinidae</taxon>
        <taxon>Glossina</taxon>
    </lineage>
</organism>
<reference evidence="2" key="2">
    <citation type="submission" date="2020-05" db="UniProtKB">
        <authorList>
            <consortium name="EnsemblMetazoa"/>
        </authorList>
    </citation>
    <scope>IDENTIFICATION</scope>
    <source>
        <strain evidence="2">IAEA</strain>
    </source>
</reference>
<keyword evidence="3" id="KW-1185">Reference proteome</keyword>
<dbReference type="EnsemblMetazoa" id="GPPI016737-RA">
    <property type="protein sequence ID" value="GPPI016737-PA"/>
    <property type="gene ID" value="GPPI016737"/>
</dbReference>
<reference evidence="3" key="1">
    <citation type="submission" date="2015-01" db="EMBL/GenBank/DDBJ databases">
        <authorList>
            <person name="Aksoy S."/>
            <person name="Warren W."/>
            <person name="Wilson R.K."/>
        </authorList>
    </citation>
    <scope>NUCLEOTIDE SEQUENCE [LARGE SCALE GENOMIC DNA]</scope>
    <source>
        <strain evidence="3">IAEA</strain>
    </source>
</reference>
<dbReference type="Proteomes" id="UP000092460">
    <property type="component" value="Unassembled WGS sequence"/>
</dbReference>
<feature type="region of interest" description="Disordered" evidence="1">
    <location>
        <begin position="67"/>
        <end position="106"/>
    </location>
</feature>
<feature type="region of interest" description="Disordered" evidence="1">
    <location>
        <begin position="494"/>
        <end position="566"/>
    </location>
</feature>
<evidence type="ECO:0000313" key="3">
    <source>
        <dbReference type="Proteomes" id="UP000092460"/>
    </source>
</evidence>
<feature type="compositionally biased region" description="Basic residues" evidence="1">
    <location>
        <begin position="527"/>
        <end position="540"/>
    </location>
</feature>
<evidence type="ECO:0000256" key="1">
    <source>
        <dbReference type="SAM" id="MobiDB-lite"/>
    </source>
</evidence>
<dbReference type="EMBL" id="JXJN01007612">
    <property type="status" value="NOT_ANNOTATED_CDS"/>
    <property type="molecule type" value="Genomic_DNA"/>
</dbReference>
<feature type="compositionally biased region" description="Basic and acidic residues" evidence="1">
    <location>
        <begin position="251"/>
        <end position="286"/>
    </location>
</feature>
<feature type="region of interest" description="Disordered" evidence="1">
    <location>
        <begin position="417"/>
        <end position="474"/>
    </location>
</feature>
<name>A0A1B0B2E1_9MUSC</name>
<feature type="region of interest" description="Disordered" evidence="1">
    <location>
        <begin position="122"/>
        <end position="153"/>
    </location>
</feature>
<dbReference type="EMBL" id="JXJN01007610">
    <property type="status" value="NOT_ANNOTATED_CDS"/>
    <property type="molecule type" value="Genomic_DNA"/>
</dbReference>
<feature type="compositionally biased region" description="Low complexity" evidence="1">
    <location>
        <begin position="92"/>
        <end position="101"/>
    </location>
</feature>
<accession>A0A1B0B2E1</accession>
<feature type="compositionally biased region" description="Polar residues" evidence="1">
    <location>
        <begin position="241"/>
        <end position="250"/>
    </location>
</feature>
<dbReference type="STRING" id="67801.A0A1B0B2E1"/>
<dbReference type="AlphaFoldDB" id="A0A1B0B2E1"/>
<evidence type="ECO:0000313" key="2">
    <source>
        <dbReference type="EnsemblMetazoa" id="GPPI016737-PA"/>
    </source>
</evidence>
<feature type="compositionally biased region" description="Basic and acidic residues" evidence="1">
    <location>
        <begin position="420"/>
        <end position="429"/>
    </location>
</feature>
<feature type="compositionally biased region" description="Acidic residues" evidence="1">
    <location>
        <begin position="212"/>
        <end position="234"/>
    </location>
</feature>
<dbReference type="VEuPathDB" id="VectorBase:GPPI016737"/>
<dbReference type="EMBL" id="JXJN01007611">
    <property type="status" value="NOT_ANNOTATED_CDS"/>
    <property type="molecule type" value="Genomic_DNA"/>
</dbReference>
<feature type="region of interest" description="Disordered" evidence="1">
    <location>
        <begin position="188"/>
        <end position="290"/>
    </location>
</feature>
<proteinExistence type="predicted"/>